<name>A0A1I2AQ51_9ACTN</name>
<evidence type="ECO:0000313" key="2">
    <source>
        <dbReference type="Proteomes" id="UP000199323"/>
    </source>
</evidence>
<dbReference type="STRING" id="380248.SAMN05216251_103175"/>
<dbReference type="InterPro" id="IPR022435">
    <property type="entry name" value="Surface-anchored_actinobac"/>
</dbReference>
<dbReference type="AlphaFoldDB" id="A0A1I2AQ51"/>
<dbReference type="NCBIfam" id="TIGR03769">
    <property type="entry name" value="P_ac_wall_RPT"/>
    <property type="match status" value="1"/>
</dbReference>
<keyword evidence="2" id="KW-1185">Reference proteome</keyword>
<dbReference type="Proteomes" id="UP000199323">
    <property type="component" value="Unassembled WGS sequence"/>
</dbReference>
<sequence length="204" mass="21430">MTAVLIAAGPARAACPIVLDHGHVDVVGLSYEDDTLEIAVHDESGAEEVEHAPEDVVLRALPASRTTVPAGSAYSFLGAAGAPVWILPEVQNPDLLWAGFGAEELEPGIFQDDAVNVKFLSLSGPGRVAVYTDDVFGDPETVLVNSADGLPDTVGLHAGDHTHANWAFSKAGTYTLRVQAGGQLASDGHTVRSRTVTYTFEVKK</sequence>
<protein>
    <submittedName>
        <fullName evidence="1">Surface-anchored protein</fullName>
    </submittedName>
</protein>
<dbReference type="EMBL" id="FONG01000003">
    <property type="protein sequence ID" value="SFE45879.1"/>
    <property type="molecule type" value="Genomic_DNA"/>
</dbReference>
<reference evidence="1 2" key="1">
    <citation type="submission" date="2016-10" db="EMBL/GenBank/DDBJ databases">
        <authorList>
            <person name="de Groot N.N."/>
        </authorList>
    </citation>
    <scope>NUCLEOTIDE SEQUENCE [LARGE SCALE GENOMIC DNA]</scope>
    <source>
        <strain evidence="1 2">CGMCC 4.3510</strain>
    </source>
</reference>
<dbReference type="NCBIfam" id="NF038134">
    <property type="entry name" value="choice_anch_M"/>
    <property type="match status" value="1"/>
</dbReference>
<gene>
    <name evidence="1" type="ORF">SAMN05216251_103175</name>
</gene>
<proteinExistence type="predicted"/>
<evidence type="ECO:0000313" key="1">
    <source>
        <dbReference type="EMBL" id="SFE45879.1"/>
    </source>
</evidence>
<accession>A0A1I2AQ51</accession>
<organism evidence="1 2">
    <name type="scientific">Actinacidiphila alni</name>
    <dbReference type="NCBI Taxonomy" id="380248"/>
    <lineage>
        <taxon>Bacteria</taxon>
        <taxon>Bacillati</taxon>
        <taxon>Actinomycetota</taxon>
        <taxon>Actinomycetes</taxon>
        <taxon>Kitasatosporales</taxon>
        <taxon>Streptomycetaceae</taxon>
        <taxon>Actinacidiphila</taxon>
    </lineage>
</organism>